<feature type="transmembrane region" description="Helical" evidence="1">
    <location>
        <begin position="96"/>
        <end position="118"/>
    </location>
</feature>
<protein>
    <submittedName>
        <fullName evidence="2">Uncharacterized protein</fullName>
    </submittedName>
</protein>
<proteinExistence type="predicted"/>
<accession>A0ABW4MMN9</accession>
<sequence length="143" mass="17041">MLPLISFRGDAHKIYLRLKKNIEHDSTFQHVKDMEEVRGIKSFYEKIDSHTLQIIYYRMLKEQNGSGIIPILITAIPWFLFLFASQLQKFLFGKGYLYLILFSIIYFALLFFSVILHFREKAWASFHIQMICDILEERKEVGQ</sequence>
<keyword evidence="1" id="KW-1133">Transmembrane helix</keyword>
<keyword evidence="1" id="KW-0812">Transmembrane</keyword>
<keyword evidence="3" id="KW-1185">Reference proteome</keyword>
<keyword evidence="1" id="KW-0472">Membrane</keyword>
<dbReference type="EMBL" id="JBHUEK010000007">
    <property type="protein sequence ID" value="MFD1777680.1"/>
    <property type="molecule type" value="Genomic_DNA"/>
</dbReference>
<dbReference type="Proteomes" id="UP001597227">
    <property type="component" value="Unassembled WGS sequence"/>
</dbReference>
<feature type="transmembrane region" description="Helical" evidence="1">
    <location>
        <begin position="67"/>
        <end position="84"/>
    </location>
</feature>
<name>A0ABW4MMN9_9BACI</name>
<evidence type="ECO:0000256" key="1">
    <source>
        <dbReference type="SAM" id="Phobius"/>
    </source>
</evidence>
<reference evidence="3" key="1">
    <citation type="journal article" date="2019" name="Int. J. Syst. Evol. Microbiol.">
        <title>The Global Catalogue of Microorganisms (GCM) 10K type strain sequencing project: providing services to taxonomists for standard genome sequencing and annotation.</title>
        <authorList>
            <consortium name="The Broad Institute Genomics Platform"/>
            <consortium name="The Broad Institute Genome Sequencing Center for Infectious Disease"/>
            <person name="Wu L."/>
            <person name="Ma J."/>
        </authorList>
    </citation>
    <scope>NUCLEOTIDE SEQUENCE [LARGE SCALE GENOMIC DNA]</scope>
    <source>
        <strain evidence="3">CCUG 15531</strain>
    </source>
</reference>
<gene>
    <name evidence="2" type="ORF">ACFSFW_03300</name>
</gene>
<dbReference type="RefSeq" id="WP_388035201.1">
    <property type="nucleotide sequence ID" value="NZ_JBHUEK010000007.1"/>
</dbReference>
<evidence type="ECO:0000313" key="3">
    <source>
        <dbReference type="Proteomes" id="UP001597227"/>
    </source>
</evidence>
<organism evidence="2 3">
    <name type="scientific">Fredinandcohnia salidurans</name>
    <dbReference type="NCBI Taxonomy" id="2595041"/>
    <lineage>
        <taxon>Bacteria</taxon>
        <taxon>Bacillati</taxon>
        <taxon>Bacillota</taxon>
        <taxon>Bacilli</taxon>
        <taxon>Bacillales</taxon>
        <taxon>Bacillaceae</taxon>
        <taxon>Fredinandcohnia</taxon>
    </lineage>
</organism>
<evidence type="ECO:0000313" key="2">
    <source>
        <dbReference type="EMBL" id="MFD1777680.1"/>
    </source>
</evidence>
<comment type="caution">
    <text evidence="2">The sequence shown here is derived from an EMBL/GenBank/DDBJ whole genome shotgun (WGS) entry which is preliminary data.</text>
</comment>